<comment type="caution">
    <text evidence="2">The sequence shown here is derived from an EMBL/GenBank/DDBJ whole genome shotgun (WGS) entry which is preliminary data.</text>
</comment>
<feature type="non-terminal residue" evidence="2">
    <location>
        <position position="121"/>
    </location>
</feature>
<protein>
    <submittedName>
        <fullName evidence="2">Uncharacterized protein</fullName>
    </submittedName>
</protein>
<feature type="transmembrane region" description="Helical" evidence="1">
    <location>
        <begin position="101"/>
        <end position="119"/>
    </location>
</feature>
<proteinExistence type="predicted"/>
<reference evidence="2 3" key="1">
    <citation type="submission" date="2024-06" db="EMBL/GenBank/DDBJ databases">
        <authorList>
            <person name="Li F."/>
        </authorList>
    </citation>
    <scope>NUCLEOTIDE SEQUENCE [LARGE SCALE GENOMIC DNA]</scope>
    <source>
        <strain evidence="2 3">GXAS 311</strain>
    </source>
</reference>
<keyword evidence="1" id="KW-0472">Membrane</keyword>
<keyword evidence="1" id="KW-1133">Transmembrane helix</keyword>
<dbReference type="EMBL" id="JBEVCJ010000165">
    <property type="protein sequence ID" value="MET1257660.1"/>
    <property type="molecule type" value="Genomic_DNA"/>
</dbReference>
<gene>
    <name evidence="2" type="ORF">ABVT43_21185</name>
</gene>
<accession>A0ABV2C0E1</accession>
<organism evidence="2 3">
    <name type="scientific">Aliikangiella maris</name>
    <dbReference type="NCBI Taxonomy" id="3162458"/>
    <lineage>
        <taxon>Bacteria</taxon>
        <taxon>Pseudomonadati</taxon>
        <taxon>Pseudomonadota</taxon>
        <taxon>Gammaproteobacteria</taxon>
        <taxon>Oceanospirillales</taxon>
        <taxon>Pleioneaceae</taxon>
        <taxon>Aliikangiella</taxon>
    </lineage>
</organism>
<dbReference type="RefSeq" id="WP_353898241.1">
    <property type="nucleotide sequence ID" value="NZ_JBEVCJ010000165.1"/>
</dbReference>
<dbReference type="Proteomes" id="UP001548189">
    <property type="component" value="Unassembled WGS sequence"/>
</dbReference>
<evidence type="ECO:0000256" key="1">
    <source>
        <dbReference type="SAM" id="Phobius"/>
    </source>
</evidence>
<sequence>MINTNKYKLVNNSQEESKYKKIFFTQLSGHSVEYLHIYEDADFIIFYEILMTKEGRKNIESQTELPISAIPWIKDTIVNGFWRTPDDGGLPKDQHAVRKTIAGEDIIVVVYFFTIILLANF</sequence>
<evidence type="ECO:0000313" key="3">
    <source>
        <dbReference type="Proteomes" id="UP001548189"/>
    </source>
</evidence>
<name>A0ABV2C0E1_9GAMM</name>
<keyword evidence="1" id="KW-0812">Transmembrane</keyword>
<evidence type="ECO:0000313" key="2">
    <source>
        <dbReference type="EMBL" id="MET1257660.1"/>
    </source>
</evidence>
<keyword evidence="3" id="KW-1185">Reference proteome</keyword>